<proteinExistence type="predicted"/>
<evidence type="ECO:0008006" key="4">
    <source>
        <dbReference type="Google" id="ProtNLM"/>
    </source>
</evidence>
<gene>
    <name evidence="2" type="ORF">GYN08_06095</name>
</gene>
<evidence type="ECO:0000256" key="1">
    <source>
        <dbReference type="SAM" id="Phobius"/>
    </source>
</evidence>
<dbReference type="Proteomes" id="UP000800303">
    <property type="component" value="Unassembled WGS sequence"/>
</dbReference>
<dbReference type="EMBL" id="JAAFGS010000002">
    <property type="protein sequence ID" value="NGZ74885.1"/>
    <property type="molecule type" value="Genomic_DNA"/>
</dbReference>
<evidence type="ECO:0000313" key="2">
    <source>
        <dbReference type="EMBL" id="NGZ74885.1"/>
    </source>
</evidence>
<keyword evidence="1" id="KW-0472">Membrane</keyword>
<keyword evidence="1" id="KW-0812">Transmembrane</keyword>
<evidence type="ECO:0000313" key="3">
    <source>
        <dbReference type="Proteomes" id="UP000800303"/>
    </source>
</evidence>
<protein>
    <recommendedName>
        <fullName evidence="4">DUF4179 domain-containing protein</fullName>
    </recommendedName>
</protein>
<feature type="transmembrane region" description="Helical" evidence="1">
    <location>
        <begin position="60"/>
        <end position="80"/>
    </location>
</feature>
<sequence>MSPITEQQIKQGMSLLSDGSPDYGEMWNRIRAEVERRRSGWVEETSVIENKRGVSRARRWALAASAAAIVVAAGGTAIYFDQQTEVIPTEMGQKIDASAEVGGVELTLSSVAIGRKPLEEEQQMALRLRLTDLQKRGFGTVEFGEATLTDLSSGQNLAVSGDKRNLFEFEEGGSASTLTQYFEGNLPAGGESRQYRLTLKDATYSTAQTIDSIQGDWVVEFTVEGEQAASATYAVPIEEQAAIEERTGLKLGEAQISPFEIRIPVIREQGFSVDQGDFMYYKDSTLKVDNIGVQGLWTPLPGREQAQPGLDPNAPETLYFNLAANSLEDVRKSSLTLQLRNAVVKRSYPDIWTPVAPPSETAQSVSETLPDQSVMAYKVKREGKDIHVHIQTRNDFFMITGTRLRVDGKTYERSESESYSKYNGDTGFQVDVFKNVPEGSEFAINAGEYGVYDSSRDLDIPIQN</sequence>
<keyword evidence="3" id="KW-1185">Reference proteome</keyword>
<comment type="caution">
    <text evidence="2">The sequence shown here is derived from an EMBL/GenBank/DDBJ whole genome shotgun (WGS) entry which is preliminary data.</text>
</comment>
<name>A0ABX0F331_9BACL</name>
<reference evidence="2 3" key="1">
    <citation type="submission" date="2020-01" db="EMBL/GenBank/DDBJ databases">
        <title>Polyphasic characterisation and genomic insights into a novel alkali tolerant bacterium VR-M41.</title>
        <authorList>
            <person name="Vemuluri V.R."/>
        </authorList>
    </citation>
    <scope>NUCLEOTIDE SEQUENCE [LARGE SCALE GENOMIC DNA]</scope>
    <source>
        <strain evidence="2 3">VR-M41</strain>
    </source>
</reference>
<dbReference type="RefSeq" id="WP_166273218.1">
    <property type="nucleotide sequence ID" value="NZ_JAAFGS010000002.1"/>
</dbReference>
<keyword evidence="1" id="KW-1133">Transmembrane helix</keyword>
<organism evidence="2 3">
    <name type="scientific">Saccharibacillus alkalitolerans</name>
    <dbReference type="NCBI Taxonomy" id="2705290"/>
    <lineage>
        <taxon>Bacteria</taxon>
        <taxon>Bacillati</taxon>
        <taxon>Bacillota</taxon>
        <taxon>Bacilli</taxon>
        <taxon>Bacillales</taxon>
        <taxon>Paenibacillaceae</taxon>
        <taxon>Saccharibacillus</taxon>
    </lineage>
</organism>
<accession>A0ABX0F331</accession>